<evidence type="ECO:0000313" key="1">
    <source>
        <dbReference type="EMBL" id="SVA13239.1"/>
    </source>
</evidence>
<dbReference type="EMBL" id="UINC01004291">
    <property type="protein sequence ID" value="SVA13239.1"/>
    <property type="molecule type" value="Genomic_DNA"/>
</dbReference>
<accession>A0A381TBY1</accession>
<name>A0A381TBY1_9ZZZZ</name>
<sequence>MPVQLYVYFINNKGAGRGQGAVDIHTQYKQSVIFTNFSVDPLIFHNPA</sequence>
<dbReference type="AlphaFoldDB" id="A0A381TBY1"/>
<gene>
    <name evidence="1" type="ORF">METZ01_LOCUS66093</name>
</gene>
<protein>
    <submittedName>
        <fullName evidence="1">Uncharacterized protein</fullName>
    </submittedName>
</protein>
<proteinExistence type="predicted"/>
<organism evidence="1">
    <name type="scientific">marine metagenome</name>
    <dbReference type="NCBI Taxonomy" id="408172"/>
    <lineage>
        <taxon>unclassified sequences</taxon>
        <taxon>metagenomes</taxon>
        <taxon>ecological metagenomes</taxon>
    </lineage>
</organism>
<reference evidence="1" key="1">
    <citation type="submission" date="2018-05" db="EMBL/GenBank/DDBJ databases">
        <authorList>
            <person name="Lanie J.A."/>
            <person name="Ng W.-L."/>
            <person name="Kazmierczak K.M."/>
            <person name="Andrzejewski T.M."/>
            <person name="Davidsen T.M."/>
            <person name="Wayne K.J."/>
            <person name="Tettelin H."/>
            <person name="Glass J.I."/>
            <person name="Rusch D."/>
            <person name="Podicherti R."/>
            <person name="Tsui H.-C.T."/>
            <person name="Winkler M.E."/>
        </authorList>
    </citation>
    <scope>NUCLEOTIDE SEQUENCE</scope>
</reference>